<feature type="domain" description="Immunoglobulin" evidence="2">
    <location>
        <begin position="124"/>
        <end position="244"/>
    </location>
</feature>
<dbReference type="AlphaFoldDB" id="A0AA35JZB4"/>
<evidence type="ECO:0000256" key="1">
    <source>
        <dbReference type="SAM" id="Phobius"/>
    </source>
</evidence>
<feature type="transmembrane region" description="Helical" evidence="1">
    <location>
        <begin position="34"/>
        <end position="59"/>
    </location>
</feature>
<gene>
    <name evidence="3" type="ORF">PODLI_1B018410</name>
</gene>
<dbReference type="SMART" id="SM00409">
    <property type="entry name" value="IG"/>
    <property type="match status" value="1"/>
</dbReference>
<evidence type="ECO:0000313" key="3">
    <source>
        <dbReference type="EMBL" id="CAI5767952.1"/>
    </source>
</evidence>
<organism evidence="3 4">
    <name type="scientific">Podarcis lilfordi</name>
    <name type="common">Lilford's wall lizard</name>
    <dbReference type="NCBI Taxonomy" id="74358"/>
    <lineage>
        <taxon>Eukaryota</taxon>
        <taxon>Metazoa</taxon>
        <taxon>Chordata</taxon>
        <taxon>Craniata</taxon>
        <taxon>Vertebrata</taxon>
        <taxon>Euteleostomi</taxon>
        <taxon>Lepidosauria</taxon>
        <taxon>Squamata</taxon>
        <taxon>Bifurcata</taxon>
        <taxon>Unidentata</taxon>
        <taxon>Episquamata</taxon>
        <taxon>Laterata</taxon>
        <taxon>Lacertibaenia</taxon>
        <taxon>Lacertidae</taxon>
        <taxon>Podarcis</taxon>
    </lineage>
</organism>
<protein>
    <submittedName>
        <fullName evidence="3">Zinc-binding protein A33-like isoform X1</fullName>
    </submittedName>
</protein>
<dbReference type="EMBL" id="OX395127">
    <property type="protein sequence ID" value="CAI5767952.1"/>
    <property type="molecule type" value="Genomic_DNA"/>
</dbReference>
<dbReference type="InterPro" id="IPR003599">
    <property type="entry name" value="Ig_sub"/>
</dbReference>
<keyword evidence="1" id="KW-0472">Membrane</keyword>
<reference evidence="3" key="1">
    <citation type="submission" date="2022-12" db="EMBL/GenBank/DDBJ databases">
        <authorList>
            <person name="Alioto T."/>
            <person name="Alioto T."/>
            <person name="Gomez Garrido J."/>
        </authorList>
    </citation>
    <scope>NUCLEOTIDE SEQUENCE</scope>
</reference>
<sequence>MEDEDGYMAIDPATRDAYPRPPLKKTKDPSSNLLWWKIGLGISLAGIVALTLALIILTLPASQGSAQRSQVTLPHPVIYSAQQCDYPNSSALERLSKLPRYDSCKDAFASCLREPSDICIQVPKTPITAAVNETAFIPVDVQVPKTDWDFVEIQWHHIKGAGEDFLLKLNMRSCSLTSNPQKWWQRYCHLFYEVLPKHRRRVSVMTNAWLVICNVQPEDSGRYQITVISNNMKDACSFVNLSVAGGDAVAGRAKEVADGSTELGGTLYQAKLDTVQ</sequence>
<accession>A0AA35JZB4</accession>
<dbReference type="Proteomes" id="UP001178461">
    <property type="component" value="Chromosome 2"/>
</dbReference>
<dbReference type="Gene3D" id="2.60.40.10">
    <property type="entry name" value="Immunoglobulins"/>
    <property type="match status" value="1"/>
</dbReference>
<keyword evidence="4" id="KW-1185">Reference proteome</keyword>
<dbReference type="SUPFAM" id="SSF48726">
    <property type="entry name" value="Immunoglobulin"/>
    <property type="match status" value="1"/>
</dbReference>
<dbReference type="InterPro" id="IPR036179">
    <property type="entry name" value="Ig-like_dom_sf"/>
</dbReference>
<keyword evidence="1" id="KW-1133">Transmembrane helix</keyword>
<evidence type="ECO:0000259" key="2">
    <source>
        <dbReference type="SMART" id="SM00409"/>
    </source>
</evidence>
<name>A0AA35JZB4_9SAUR</name>
<proteinExistence type="predicted"/>
<keyword evidence="1" id="KW-0812">Transmembrane</keyword>
<evidence type="ECO:0000313" key="4">
    <source>
        <dbReference type="Proteomes" id="UP001178461"/>
    </source>
</evidence>
<dbReference type="InterPro" id="IPR013783">
    <property type="entry name" value="Ig-like_fold"/>
</dbReference>